<dbReference type="EMBL" id="FLQU01000254">
    <property type="protein sequence ID" value="SBS83226.1"/>
    <property type="molecule type" value="Genomic_DNA"/>
</dbReference>
<accession>A0A1A8WAT9</accession>
<feature type="region of interest" description="Disordered" evidence="1">
    <location>
        <begin position="89"/>
        <end position="116"/>
    </location>
</feature>
<evidence type="ECO:0000313" key="4">
    <source>
        <dbReference type="Proteomes" id="UP000078546"/>
    </source>
</evidence>
<reference evidence="3" key="1">
    <citation type="submission" date="2016-05" db="EMBL/GenBank/DDBJ databases">
        <authorList>
            <person name="Lavstsen T."/>
            <person name="Jespersen J.S."/>
        </authorList>
    </citation>
    <scope>NUCLEOTIDE SEQUENCE [LARGE SCALE GENOMIC DNA]</scope>
</reference>
<dbReference type="AlphaFoldDB" id="A0A1A8WAT9"/>
<protein>
    <submittedName>
        <fullName evidence="3">Uncharacterized protein</fullName>
    </submittedName>
</protein>
<evidence type="ECO:0000313" key="2">
    <source>
        <dbReference type="EMBL" id="SBS83226.1"/>
    </source>
</evidence>
<evidence type="ECO:0000256" key="1">
    <source>
        <dbReference type="SAM" id="MobiDB-lite"/>
    </source>
</evidence>
<reference evidence="4 5" key="2">
    <citation type="submission" date="2016-05" db="EMBL/GenBank/DDBJ databases">
        <authorList>
            <person name="Naeem Raeece"/>
        </authorList>
    </citation>
    <scope>NUCLEOTIDE SEQUENCE [LARGE SCALE GENOMIC DNA]</scope>
</reference>
<feature type="compositionally biased region" description="Basic and acidic residues" evidence="1">
    <location>
        <begin position="90"/>
        <end position="105"/>
    </location>
</feature>
<evidence type="ECO:0000313" key="5">
    <source>
        <dbReference type="Proteomes" id="UP000078560"/>
    </source>
</evidence>
<dbReference type="Proteomes" id="UP000078560">
    <property type="component" value="Unassembled WGS sequence"/>
</dbReference>
<dbReference type="Proteomes" id="UP000078546">
    <property type="component" value="Unassembled WGS sequence"/>
</dbReference>
<sequence length="116" mass="12704">MGLKKQKKKAGDFENKLQRISKMDHMCGGKTIGASATVANVHVFFVVGKAVDFPILKGVVLRGKMVSKNGNVDHVVEIAEMGKRTTAKIKSTDKAKGTEKQKEKNNGIFQSACERR</sequence>
<dbReference type="EMBL" id="FLQV01000325">
    <property type="protein sequence ID" value="SBS90131.1"/>
    <property type="molecule type" value="Genomic_DNA"/>
</dbReference>
<organism evidence="3 4">
    <name type="scientific">Plasmodium ovale curtisi</name>
    <dbReference type="NCBI Taxonomy" id="864141"/>
    <lineage>
        <taxon>Eukaryota</taxon>
        <taxon>Sar</taxon>
        <taxon>Alveolata</taxon>
        <taxon>Apicomplexa</taxon>
        <taxon>Aconoidasida</taxon>
        <taxon>Haemosporida</taxon>
        <taxon>Plasmodiidae</taxon>
        <taxon>Plasmodium</taxon>
        <taxon>Plasmodium (Plasmodium)</taxon>
    </lineage>
</organism>
<gene>
    <name evidence="3" type="ORF">POVCU1_017650</name>
    <name evidence="2" type="ORF">POVCU2_0019680</name>
</gene>
<name>A0A1A8WAT9_PLAOA</name>
<evidence type="ECO:0000313" key="3">
    <source>
        <dbReference type="EMBL" id="SBS90131.1"/>
    </source>
</evidence>
<proteinExistence type="predicted"/>